<evidence type="ECO:0000256" key="10">
    <source>
        <dbReference type="ARBA" id="ARBA00023204"/>
    </source>
</evidence>
<evidence type="ECO:0000259" key="17">
    <source>
        <dbReference type="SMART" id="SM00485"/>
    </source>
</evidence>
<dbReference type="SMART" id="SM00485">
    <property type="entry name" value="XPGN"/>
    <property type="match status" value="1"/>
</dbReference>
<dbReference type="SUPFAM" id="SSF47807">
    <property type="entry name" value="5' to 3' exonuclease, C-terminal subdomain"/>
    <property type="match status" value="1"/>
</dbReference>
<dbReference type="FunFam" id="1.10.150.20:FF:000030">
    <property type="entry name" value="Flap endonuclease GEN-like 1"/>
    <property type="match status" value="1"/>
</dbReference>
<dbReference type="InterPro" id="IPR041012">
    <property type="entry name" value="GEN_chromo"/>
</dbReference>
<gene>
    <name evidence="19 20" type="primary">GEN1</name>
</gene>
<evidence type="ECO:0000256" key="15">
    <source>
        <dbReference type="SAM" id="MobiDB-lite"/>
    </source>
</evidence>
<protein>
    <recommendedName>
        <fullName evidence="14">Flap endonuclease GEN homolog 1</fullName>
    </recommendedName>
</protein>
<dbReference type="SUPFAM" id="SSF88723">
    <property type="entry name" value="PIN domain-like"/>
    <property type="match status" value="1"/>
</dbReference>
<dbReference type="Gene3D" id="1.10.150.20">
    <property type="entry name" value="5' to 3' exonuclease, C-terminal subdomain"/>
    <property type="match status" value="1"/>
</dbReference>
<dbReference type="CTD" id="348654"/>
<dbReference type="RefSeq" id="XP_020823086.1">
    <property type="nucleotide sequence ID" value="XM_020967427.1"/>
</dbReference>
<dbReference type="SMART" id="SM00279">
    <property type="entry name" value="HhH2"/>
    <property type="match status" value="1"/>
</dbReference>
<accession>A0A6P5ILS5</accession>
<dbReference type="RefSeq" id="XP_020823087.1">
    <property type="nucleotide sequence ID" value="XM_020967428.1"/>
</dbReference>
<keyword evidence="11" id="KW-0539">Nucleus</keyword>
<dbReference type="GO" id="GO:0006281">
    <property type="term" value="P:DNA repair"/>
    <property type="evidence" value="ECO:0007669"/>
    <property type="project" value="UniProtKB-KW"/>
</dbReference>
<dbReference type="FunFam" id="3.40.50.1010:FF:000024">
    <property type="entry name" value="flap endonuclease GEN homolog 1"/>
    <property type="match status" value="1"/>
</dbReference>
<dbReference type="GO" id="GO:0008821">
    <property type="term" value="F:crossover junction DNA endonuclease activity"/>
    <property type="evidence" value="ECO:0007669"/>
    <property type="project" value="UniProtKB-ARBA"/>
</dbReference>
<dbReference type="GO" id="GO:0017108">
    <property type="term" value="F:5'-flap endonuclease activity"/>
    <property type="evidence" value="ECO:0007669"/>
    <property type="project" value="TreeGrafter"/>
</dbReference>
<dbReference type="InterPro" id="IPR036279">
    <property type="entry name" value="5-3_exonuclease_C_sf"/>
</dbReference>
<comment type="cofactor">
    <cofactor evidence="1">
        <name>Mg(2+)</name>
        <dbReference type="ChEBI" id="CHEBI:18420"/>
    </cofactor>
</comment>
<evidence type="ECO:0000256" key="4">
    <source>
        <dbReference type="ARBA" id="ARBA00022722"/>
    </source>
</evidence>
<evidence type="ECO:0000259" key="16">
    <source>
        <dbReference type="SMART" id="SM00484"/>
    </source>
</evidence>
<feature type="domain" description="XPG-I" evidence="16">
    <location>
        <begin position="121"/>
        <end position="192"/>
    </location>
</feature>
<sequence length="690" mass="76692">MGVNDLWPILEPVKQHAHLQSLQGKTLAVDLSLWVCEALTVKKMVGAVVKPHLRNLFFRISSLTLMGVKLLFVTEGDAPELKADVMSKRNETRYGPPQNRTYRPTRSSFQAVLKECLDLLECLGIPWVQAAGEAEAMCAYLNAHGYVDGCLTNDGDAFLYGAQTVYRNFTMNTKDPHVDCYTMSSIKRELGLDRDSLIGLAVLLGCDYLPKGVPGVGKEQALKLVRTLNGQSLLQRFDQWKEESDSLDPPPVTVKKPAHCSVCAHPGSPKDHERNGCRLCGSERHCEPHDYEYRCLCEWHCTEHRRQQRTAEDGIRKKACSCEGFPFHEVIREFQLCKDRLTKKILCQRPDLLSFQVFALEKMEWPRHYTCEKLMVLLTHHDMTERKYGRLGPGQLQPVRITHTRIRNGIPCFEIQWQKPEHYVTAAEAAPGAGLQPGPPVVITVEEAALFEAAYPDTVAQYQKQVLESRGKKSRSKKSTSKGGDLPALEEVANLLSHVKLSRETVPEQLFRSDLKMAHEDKRQRRPTPATDSWLCVGAALNAEAQQPPAPAPPRSGTTQRSIASDCSLSTSEHQDDSAVIEDLQLSSIDWEGTSFSTSPGAQAPTTSARPSDPGRDPGQLCHAAVSGIGSTCDSPQSAGPSRGHSALSLNLLPLMERVCAQAWEQPRSSSPLDGCPTPWWDWKPRHCRG</sequence>
<dbReference type="Pfam" id="PF18704">
    <property type="entry name" value="Chromo_2"/>
    <property type="match status" value="1"/>
</dbReference>
<comment type="subunit">
    <text evidence="13">Largely monomeric, dimerizes on the Holliday junction and the first nick occurs upon dimerization at the junction.</text>
</comment>
<proteinExistence type="inferred from homology"/>
<feature type="region of interest" description="Disordered" evidence="15">
    <location>
        <begin position="545"/>
        <end position="578"/>
    </location>
</feature>
<dbReference type="GO" id="GO:0046872">
    <property type="term" value="F:metal ion binding"/>
    <property type="evidence" value="ECO:0007669"/>
    <property type="project" value="UniProtKB-KW"/>
</dbReference>
<dbReference type="AlphaFoldDB" id="A0A6P5ILS5"/>
<comment type="subcellular location">
    <subcellularLocation>
        <location evidence="2">Nucleus</location>
    </subcellularLocation>
</comment>
<keyword evidence="3" id="KW-0597">Phosphoprotein</keyword>
<keyword evidence="8" id="KW-0378">Hydrolase</keyword>
<evidence type="ECO:0000256" key="13">
    <source>
        <dbReference type="ARBA" id="ARBA00063132"/>
    </source>
</evidence>
<evidence type="ECO:0000313" key="20">
    <source>
        <dbReference type="RefSeq" id="XP_020823087.1"/>
    </source>
</evidence>
<feature type="domain" description="XPG N-terminal" evidence="17">
    <location>
        <begin position="1"/>
        <end position="96"/>
    </location>
</feature>
<keyword evidence="7" id="KW-0227">DNA damage</keyword>
<dbReference type="Proteomes" id="UP000515140">
    <property type="component" value="Unplaced"/>
</dbReference>
<dbReference type="Pfam" id="PF00867">
    <property type="entry name" value="XPG_I"/>
    <property type="match status" value="1"/>
</dbReference>
<keyword evidence="6 19" id="KW-0255">Endonuclease</keyword>
<evidence type="ECO:0000256" key="6">
    <source>
        <dbReference type="ARBA" id="ARBA00022759"/>
    </source>
</evidence>
<feature type="region of interest" description="Disordered" evidence="15">
    <location>
        <begin position="466"/>
        <end position="486"/>
    </location>
</feature>
<evidence type="ECO:0000256" key="12">
    <source>
        <dbReference type="ARBA" id="ARBA00038112"/>
    </source>
</evidence>
<feature type="region of interest" description="Disordered" evidence="15">
    <location>
        <begin position="592"/>
        <end position="619"/>
    </location>
</feature>
<keyword evidence="4" id="KW-0540">Nuclease</keyword>
<keyword evidence="5" id="KW-0479">Metal-binding</keyword>
<dbReference type="PANTHER" id="PTHR11081">
    <property type="entry name" value="FLAP ENDONUCLEASE FAMILY MEMBER"/>
    <property type="match status" value="1"/>
</dbReference>
<dbReference type="GO" id="GO:0000400">
    <property type="term" value="F:four-way junction DNA binding"/>
    <property type="evidence" value="ECO:0007669"/>
    <property type="project" value="TreeGrafter"/>
</dbReference>
<dbReference type="InterPro" id="IPR006084">
    <property type="entry name" value="XPG/Rad2"/>
</dbReference>
<dbReference type="Gene3D" id="3.40.50.1010">
    <property type="entry name" value="5'-nuclease"/>
    <property type="match status" value="1"/>
</dbReference>
<evidence type="ECO:0000256" key="2">
    <source>
        <dbReference type="ARBA" id="ARBA00004123"/>
    </source>
</evidence>
<dbReference type="GeneID" id="110194851"/>
<keyword evidence="9" id="KW-0460">Magnesium</keyword>
<comment type="similarity">
    <text evidence="12">Belongs to the XPG/RAD2 endonuclease family. GEN subfamily.</text>
</comment>
<dbReference type="PANTHER" id="PTHR11081:SF70">
    <property type="entry name" value="FLAP ENDONUCLEASE GEN HOMOLOG 1"/>
    <property type="match status" value="1"/>
</dbReference>
<dbReference type="KEGG" id="pcw:110194851"/>
<keyword evidence="10" id="KW-0234">DNA repair</keyword>
<evidence type="ECO:0000256" key="8">
    <source>
        <dbReference type="ARBA" id="ARBA00022801"/>
    </source>
</evidence>
<organism evidence="18 20">
    <name type="scientific">Phascolarctos cinereus</name>
    <name type="common">Koala</name>
    <dbReference type="NCBI Taxonomy" id="38626"/>
    <lineage>
        <taxon>Eukaryota</taxon>
        <taxon>Metazoa</taxon>
        <taxon>Chordata</taxon>
        <taxon>Craniata</taxon>
        <taxon>Vertebrata</taxon>
        <taxon>Euteleostomi</taxon>
        <taxon>Mammalia</taxon>
        <taxon>Metatheria</taxon>
        <taxon>Diprotodontia</taxon>
        <taxon>Phascolarctidae</taxon>
        <taxon>Phascolarctos</taxon>
    </lineage>
</organism>
<reference evidence="19 20" key="1">
    <citation type="submission" date="2025-04" db="UniProtKB">
        <authorList>
            <consortium name="RefSeq"/>
        </authorList>
    </citation>
    <scope>IDENTIFICATION</scope>
    <source>
        <tissue evidence="19 20">Spleen</tissue>
    </source>
</reference>
<evidence type="ECO:0000256" key="11">
    <source>
        <dbReference type="ARBA" id="ARBA00023242"/>
    </source>
</evidence>
<evidence type="ECO:0000256" key="7">
    <source>
        <dbReference type="ARBA" id="ARBA00022763"/>
    </source>
</evidence>
<evidence type="ECO:0000313" key="18">
    <source>
        <dbReference type="Proteomes" id="UP000515140"/>
    </source>
</evidence>
<dbReference type="InterPro" id="IPR006086">
    <property type="entry name" value="XPG-I_dom"/>
</dbReference>
<evidence type="ECO:0000256" key="14">
    <source>
        <dbReference type="ARBA" id="ARBA00070188"/>
    </source>
</evidence>
<dbReference type="SMART" id="SM00484">
    <property type="entry name" value="XPGI"/>
    <property type="match status" value="1"/>
</dbReference>
<dbReference type="CDD" id="cd09869">
    <property type="entry name" value="PIN_GEN1"/>
    <property type="match status" value="1"/>
</dbReference>
<evidence type="ECO:0000256" key="5">
    <source>
        <dbReference type="ARBA" id="ARBA00022723"/>
    </source>
</evidence>
<feature type="compositionally biased region" description="Polar residues" evidence="15">
    <location>
        <begin position="594"/>
        <end position="610"/>
    </location>
</feature>
<keyword evidence="18" id="KW-1185">Reference proteome</keyword>
<feature type="compositionally biased region" description="Polar residues" evidence="15">
    <location>
        <begin position="556"/>
        <end position="572"/>
    </location>
</feature>
<dbReference type="PRINTS" id="PR00853">
    <property type="entry name" value="XPGRADSUPER"/>
</dbReference>
<dbReference type="Pfam" id="PF00752">
    <property type="entry name" value="XPG_N"/>
    <property type="match status" value="1"/>
</dbReference>
<name>A0A6P5ILS5_PHACI</name>
<evidence type="ECO:0000256" key="3">
    <source>
        <dbReference type="ARBA" id="ARBA00022553"/>
    </source>
</evidence>
<evidence type="ECO:0000256" key="1">
    <source>
        <dbReference type="ARBA" id="ARBA00001946"/>
    </source>
</evidence>
<evidence type="ECO:0000256" key="9">
    <source>
        <dbReference type="ARBA" id="ARBA00022842"/>
    </source>
</evidence>
<dbReference type="GO" id="GO:0005634">
    <property type="term" value="C:nucleus"/>
    <property type="evidence" value="ECO:0007669"/>
    <property type="project" value="UniProtKB-SubCell"/>
</dbReference>
<dbReference type="InterPro" id="IPR008918">
    <property type="entry name" value="HhH2"/>
</dbReference>
<evidence type="ECO:0000313" key="19">
    <source>
        <dbReference type="RefSeq" id="XP_020823086.1"/>
    </source>
</evidence>
<dbReference type="InterPro" id="IPR006085">
    <property type="entry name" value="XPG_DNA_repair_N"/>
</dbReference>
<dbReference type="InterPro" id="IPR029060">
    <property type="entry name" value="PIN-like_dom_sf"/>
</dbReference>